<dbReference type="InterPro" id="IPR019476">
    <property type="entry name" value="T4SS_TraD_DNA-bd"/>
</dbReference>
<organism evidence="3 4">
    <name type="scientific">Candidatus Uhrbacteria bacterium RIFCSPHIGHO2_01_FULL_63_20</name>
    <dbReference type="NCBI Taxonomy" id="1802385"/>
    <lineage>
        <taxon>Bacteria</taxon>
        <taxon>Candidatus Uhriibacteriota</taxon>
    </lineage>
</organism>
<proteinExistence type="predicted"/>
<dbReference type="InterPro" id="IPR051162">
    <property type="entry name" value="T4SS_component"/>
</dbReference>
<sequence length="589" mass="66209">MAYDHDHEGEITYFARTNFRNQLRKFGVKTDDRRRHVYIIGKTGMGKTTLMENMVLSDIYAGHGCCYVDPHGDTAERLLDYIPSWRINDVIYFNPADLDFPVGFNILESVNDSHKHLVASGMMGVFKKIWENLWSARMEYILNNSILALLDNPGSTLLGINRMLSDADYRKRIISNVKDPIVNQFWLTEFASYNEKYAQEAVAPIQNKIGQFLSASVIRNIVAQVKSTINIRSIMDEGKIFIVNLSKGRIGEDNSRLLGGLLITKLQLAAMERVDIPEKDRQDFYLYVDEFQNFAVESFANILSEARKYRLCLTMAHQYVDQLSDEVREAVFGNVGTIIAYRVGAPDAELLEKEFAPRFMVEDIINLPKYNVYLKLLIDGVTSQPFSATTLPPIAQRTQSADKVVKVSRERYALPRAEIEQKVLKWTGMEEGVDVEKLLAEAEAKKKAAGGGGKKPQHRYTCTRCGKEFTLPVELDRSRPIYDDECIEIVRAERKGGKGDKGFKSEKGGKGVPPKTTPSPLKPFQPLRPKPTPKPSDGVIVERAITEPAVSLAAIMATAQEREKKNDKGAKKPSVQSGTLKPGDSIKFD</sequence>
<dbReference type="EMBL" id="MGDT01000007">
    <property type="protein sequence ID" value="OGL66410.1"/>
    <property type="molecule type" value="Genomic_DNA"/>
</dbReference>
<feature type="region of interest" description="Disordered" evidence="1">
    <location>
        <begin position="557"/>
        <end position="589"/>
    </location>
</feature>
<evidence type="ECO:0000256" key="1">
    <source>
        <dbReference type="SAM" id="MobiDB-lite"/>
    </source>
</evidence>
<feature type="compositionally biased region" description="Basic and acidic residues" evidence="1">
    <location>
        <begin position="497"/>
        <end position="509"/>
    </location>
</feature>
<feature type="domain" description="Type IV secretion system coupling protein TraD DNA-binding" evidence="2">
    <location>
        <begin position="31"/>
        <end position="325"/>
    </location>
</feature>
<dbReference type="Gene3D" id="3.40.50.300">
    <property type="entry name" value="P-loop containing nucleotide triphosphate hydrolases"/>
    <property type="match status" value="2"/>
</dbReference>
<dbReference type="AlphaFoldDB" id="A0A1F7TKA5"/>
<dbReference type="CDD" id="cd01127">
    <property type="entry name" value="TrwB_TraG_TraD_VirD4"/>
    <property type="match status" value="1"/>
</dbReference>
<evidence type="ECO:0000259" key="2">
    <source>
        <dbReference type="Pfam" id="PF10412"/>
    </source>
</evidence>
<gene>
    <name evidence="3" type="ORF">A2856_01810</name>
</gene>
<comment type="caution">
    <text evidence="3">The sequence shown here is derived from an EMBL/GenBank/DDBJ whole genome shotgun (WGS) entry which is preliminary data.</text>
</comment>
<dbReference type="PANTHER" id="PTHR30121">
    <property type="entry name" value="UNCHARACTERIZED PROTEIN YJGR-RELATED"/>
    <property type="match status" value="1"/>
</dbReference>
<dbReference type="STRING" id="1802385.A2856_01810"/>
<dbReference type="Proteomes" id="UP000177885">
    <property type="component" value="Unassembled WGS sequence"/>
</dbReference>
<evidence type="ECO:0000313" key="4">
    <source>
        <dbReference type="Proteomes" id="UP000177885"/>
    </source>
</evidence>
<accession>A0A1F7TKA5</accession>
<dbReference type="Pfam" id="PF10412">
    <property type="entry name" value="TrwB_AAD_bind"/>
    <property type="match status" value="1"/>
</dbReference>
<protein>
    <recommendedName>
        <fullName evidence="2">Type IV secretion system coupling protein TraD DNA-binding domain-containing protein</fullName>
    </recommendedName>
</protein>
<feature type="compositionally biased region" description="Pro residues" evidence="1">
    <location>
        <begin position="515"/>
        <end position="534"/>
    </location>
</feature>
<dbReference type="SUPFAM" id="SSF52540">
    <property type="entry name" value="P-loop containing nucleoside triphosphate hydrolases"/>
    <property type="match status" value="1"/>
</dbReference>
<feature type="compositionally biased region" description="Basic and acidic residues" evidence="1">
    <location>
        <begin position="560"/>
        <end position="570"/>
    </location>
</feature>
<dbReference type="PANTHER" id="PTHR30121:SF11">
    <property type="entry name" value="AAA+ ATPASE DOMAIN-CONTAINING PROTEIN"/>
    <property type="match status" value="1"/>
</dbReference>
<reference evidence="3 4" key="1">
    <citation type="journal article" date="2016" name="Nat. Commun.">
        <title>Thousands of microbial genomes shed light on interconnected biogeochemical processes in an aquifer system.</title>
        <authorList>
            <person name="Anantharaman K."/>
            <person name="Brown C.T."/>
            <person name="Hug L.A."/>
            <person name="Sharon I."/>
            <person name="Castelle C.J."/>
            <person name="Probst A.J."/>
            <person name="Thomas B.C."/>
            <person name="Singh A."/>
            <person name="Wilkins M.J."/>
            <person name="Karaoz U."/>
            <person name="Brodie E.L."/>
            <person name="Williams K.H."/>
            <person name="Hubbard S.S."/>
            <person name="Banfield J.F."/>
        </authorList>
    </citation>
    <scope>NUCLEOTIDE SEQUENCE [LARGE SCALE GENOMIC DNA]</scope>
</reference>
<evidence type="ECO:0000313" key="3">
    <source>
        <dbReference type="EMBL" id="OGL66410.1"/>
    </source>
</evidence>
<name>A0A1F7TKA5_9BACT</name>
<dbReference type="InterPro" id="IPR027417">
    <property type="entry name" value="P-loop_NTPase"/>
</dbReference>
<feature type="region of interest" description="Disordered" evidence="1">
    <location>
        <begin position="497"/>
        <end position="539"/>
    </location>
</feature>